<dbReference type="EMBL" id="OU892282">
    <property type="protein sequence ID" value="CAG9770412.1"/>
    <property type="molecule type" value="Genomic_DNA"/>
</dbReference>
<dbReference type="Proteomes" id="UP001152799">
    <property type="component" value="Chromosome 6"/>
</dbReference>
<accession>A0A9N9MTZ4</accession>
<dbReference type="AlphaFoldDB" id="A0A9N9MTZ4"/>
<name>A0A9N9MTZ4_9CUCU</name>
<proteinExistence type="predicted"/>
<evidence type="ECO:0000313" key="2">
    <source>
        <dbReference type="EMBL" id="CAG9770412.1"/>
    </source>
</evidence>
<feature type="compositionally biased region" description="Polar residues" evidence="1">
    <location>
        <begin position="8"/>
        <end position="18"/>
    </location>
</feature>
<protein>
    <submittedName>
        <fullName evidence="2">Uncharacterized protein</fullName>
    </submittedName>
</protein>
<sequence>MPDYLSHNPAQLTTNGRTPSKADRPNSLNIEVNDDEELFKLKLEPEEHLDHDVDSFDGDAIDAIEEEIRDVEIAPKGNTPLSTGSKSPGIEAAGYVTPGRNTPGMKTDQGYYDLKFYHNKLW</sequence>
<keyword evidence="3" id="KW-1185">Reference proteome</keyword>
<feature type="region of interest" description="Disordered" evidence="1">
    <location>
        <begin position="1"/>
        <end position="31"/>
    </location>
</feature>
<reference evidence="2" key="1">
    <citation type="submission" date="2022-01" db="EMBL/GenBank/DDBJ databases">
        <authorList>
            <person name="King R."/>
        </authorList>
    </citation>
    <scope>NUCLEOTIDE SEQUENCE</scope>
</reference>
<evidence type="ECO:0000313" key="3">
    <source>
        <dbReference type="Proteomes" id="UP001152799"/>
    </source>
</evidence>
<gene>
    <name evidence="2" type="ORF">CEUTPL_LOCUS10866</name>
</gene>
<evidence type="ECO:0000256" key="1">
    <source>
        <dbReference type="SAM" id="MobiDB-lite"/>
    </source>
</evidence>
<organism evidence="2 3">
    <name type="scientific">Ceutorhynchus assimilis</name>
    <name type="common">cabbage seed weevil</name>
    <dbReference type="NCBI Taxonomy" id="467358"/>
    <lineage>
        <taxon>Eukaryota</taxon>
        <taxon>Metazoa</taxon>
        <taxon>Ecdysozoa</taxon>
        <taxon>Arthropoda</taxon>
        <taxon>Hexapoda</taxon>
        <taxon>Insecta</taxon>
        <taxon>Pterygota</taxon>
        <taxon>Neoptera</taxon>
        <taxon>Endopterygota</taxon>
        <taxon>Coleoptera</taxon>
        <taxon>Polyphaga</taxon>
        <taxon>Cucujiformia</taxon>
        <taxon>Curculionidae</taxon>
        <taxon>Ceutorhynchinae</taxon>
        <taxon>Ceutorhynchus</taxon>
    </lineage>
</organism>
<feature type="region of interest" description="Disordered" evidence="1">
    <location>
        <begin position="74"/>
        <end position="106"/>
    </location>
</feature>